<comment type="caution">
    <text evidence="2">The sequence shown here is derived from an EMBL/GenBank/DDBJ whole genome shotgun (WGS) entry which is preliminary data.</text>
</comment>
<accession>A0AA40EHA1</accession>
<keyword evidence="3" id="KW-1185">Reference proteome</keyword>
<sequence>MATTATTTAVEHIMLREEVVPMPEISPLILPCSVQCLGVGSDHSNAEADADADADISGLVLSCAGWSLGWSGYEADESRVGVSSGSGSSSSSSEADEEWEEDEEREGGKEESKTAAAVPFSILGDEPHPHTHPNLPGPPLRDHRPPRRHRDPRVHFPPRQQQRQDGQEEAQDQDQQGQADVPPPPPPPG</sequence>
<feature type="compositionally biased region" description="Low complexity" evidence="1">
    <location>
        <begin position="80"/>
        <end position="93"/>
    </location>
</feature>
<proteinExistence type="predicted"/>
<reference evidence="2" key="1">
    <citation type="submission" date="2023-06" db="EMBL/GenBank/DDBJ databases">
        <title>Genome-scale phylogeny and comparative genomics of the fungal order Sordariales.</title>
        <authorList>
            <consortium name="Lawrence Berkeley National Laboratory"/>
            <person name="Hensen N."/>
            <person name="Bonometti L."/>
            <person name="Westerberg I."/>
            <person name="Brannstrom I.O."/>
            <person name="Guillou S."/>
            <person name="Cros-Aarteil S."/>
            <person name="Calhoun S."/>
            <person name="Haridas S."/>
            <person name="Kuo A."/>
            <person name="Mondo S."/>
            <person name="Pangilinan J."/>
            <person name="Riley R."/>
            <person name="LaButti K."/>
            <person name="Andreopoulos B."/>
            <person name="Lipzen A."/>
            <person name="Chen C."/>
            <person name="Yanf M."/>
            <person name="Daum C."/>
            <person name="Ng V."/>
            <person name="Clum A."/>
            <person name="Steindorff A."/>
            <person name="Ohm R."/>
            <person name="Martin F."/>
            <person name="Silar P."/>
            <person name="Natvig D."/>
            <person name="Lalanne C."/>
            <person name="Gautier V."/>
            <person name="Ament-velasquez S.L."/>
            <person name="Kruys A."/>
            <person name="Hutchinson M.I."/>
            <person name="Powell A.J."/>
            <person name="Barry K."/>
            <person name="Miller A.N."/>
            <person name="Grigoriev I.V."/>
            <person name="Debuchy R."/>
            <person name="Gladieux P."/>
            <person name="Thoren M.H."/>
            <person name="Johannesson H."/>
        </authorList>
    </citation>
    <scope>NUCLEOTIDE SEQUENCE</scope>
    <source>
        <strain evidence="2">SMH3187-1</strain>
    </source>
</reference>
<name>A0AA40EHA1_9PEZI</name>
<evidence type="ECO:0000256" key="1">
    <source>
        <dbReference type="SAM" id="MobiDB-lite"/>
    </source>
</evidence>
<gene>
    <name evidence="2" type="ORF">B0T18DRAFT_492544</name>
</gene>
<feature type="compositionally biased region" description="Acidic residues" evidence="1">
    <location>
        <begin position="94"/>
        <end position="105"/>
    </location>
</feature>
<feature type="region of interest" description="Disordered" evidence="1">
    <location>
        <begin position="78"/>
        <end position="189"/>
    </location>
</feature>
<dbReference type="EMBL" id="JAUKUD010000007">
    <property type="protein sequence ID" value="KAK0738607.1"/>
    <property type="molecule type" value="Genomic_DNA"/>
</dbReference>
<protein>
    <submittedName>
        <fullName evidence="2">Uncharacterized protein</fullName>
    </submittedName>
</protein>
<organism evidence="2 3">
    <name type="scientific">Schizothecium vesticola</name>
    <dbReference type="NCBI Taxonomy" id="314040"/>
    <lineage>
        <taxon>Eukaryota</taxon>
        <taxon>Fungi</taxon>
        <taxon>Dikarya</taxon>
        <taxon>Ascomycota</taxon>
        <taxon>Pezizomycotina</taxon>
        <taxon>Sordariomycetes</taxon>
        <taxon>Sordariomycetidae</taxon>
        <taxon>Sordariales</taxon>
        <taxon>Schizotheciaceae</taxon>
        <taxon>Schizothecium</taxon>
    </lineage>
</organism>
<evidence type="ECO:0000313" key="2">
    <source>
        <dbReference type="EMBL" id="KAK0738607.1"/>
    </source>
</evidence>
<dbReference type="Proteomes" id="UP001172155">
    <property type="component" value="Unassembled WGS sequence"/>
</dbReference>
<dbReference type="AlphaFoldDB" id="A0AA40EHA1"/>
<evidence type="ECO:0000313" key="3">
    <source>
        <dbReference type="Proteomes" id="UP001172155"/>
    </source>
</evidence>